<feature type="compositionally biased region" description="Low complexity" evidence="2">
    <location>
        <begin position="92"/>
        <end position="108"/>
    </location>
</feature>
<dbReference type="Proteomes" id="UP000053279">
    <property type="component" value="Unassembled WGS sequence"/>
</dbReference>
<keyword evidence="1" id="KW-0175">Coiled coil</keyword>
<dbReference type="AlphaFoldDB" id="R1FTI8"/>
<feature type="region of interest" description="Disordered" evidence="2">
    <location>
        <begin position="78"/>
        <end position="108"/>
    </location>
</feature>
<comment type="caution">
    <text evidence="3">The sequence shown here is derived from an EMBL/GenBank/DDBJ whole genome shotgun (WGS) entry which is preliminary data.</text>
</comment>
<evidence type="ECO:0000256" key="1">
    <source>
        <dbReference type="SAM" id="Coils"/>
    </source>
</evidence>
<evidence type="ECO:0000313" key="3">
    <source>
        <dbReference type="EMBL" id="EOD42410.1"/>
    </source>
</evidence>
<sequence length="234" mass="27254">MRSLLGLFSKKGNKDQSDQQNLDNLFQDFNSPIPQNNGPFNQFQQSNNINPIANNYQNFSFGQTNQQMPLQQNISSQFNQSWNLPPQPTPSPSLNQFQPQQQVQSQPEFGQSNFSIDDRLEQYINNTINDILKDKLNEVHDELSQIKIWKEKVEYLINKMQEQIDKLDNKITEINNLATKKLEEYDKGMQEATTEIQALHRLIRTMIPAISESTKELRETVEELKSLRDSIRKP</sequence>
<evidence type="ECO:0000256" key="2">
    <source>
        <dbReference type="SAM" id="MobiDB-lite"/>
    </source>
</evidence>
<proteinExistence type="predicted"/>
<keyword evidence="4" id="KW-1185">Reference proteome</keyword>
<feature type="coiled-coil region" evidence="1">
    <location>
        <begin position="150"/>
        <end position="230"/>
    </location>
</feature>
<name>R1FTI8_NANST</name>
<organism evidence="3 4">
    <name type="scientific">Nanobsidianus stetteri</name>
    <dbReference type="NCBI Taxonomy" id="1294122"/>
    <lineage>
        <taxon>Archaea</taxon>
        <taxon>Nanobdellota</taxon>
        <taxon>Candidatus Nanoarchaeia</taxon>
        <taxon>Nanoarchaeales</taxon>
        <taxon>Nanopusillaceae</taxon>
        <taxon>Candidatus Nanobsidianus</taxon>
    </lineage>
</organism>
<feature type="region of interest" description="Disordered" evidence="2">
    <location>
        <begin position="1"/>
        <end position="20"/>
    </location>
</feature>
<protein>
    <submittedName>
        <fullName evidence="3">Uncharacterized protein</fullName>
    </submittedName>
</protein>
<reference evidence="3 4" key="1">
    <citation type="submission" date="2013-02" db="EMBL/GenBank/DDBJ databases">
        <title>Insights into archaeal evolution and symbiosis from the genomes of a Nanoarchaeon and its crenarchaeal host from Yellowstone National Park.</title>
        <authorList>
            <person name="Podar M."/>
            <person name="Makarova K.S."/>
            <person name="Graham D.E."/>
            <person name="Wolf Y.I."/>
            <person name="Koonin E.V."/>
            <person name="Reysenbach A.-L."/>
        </authorList>
    </citation>
    <scope>NUCLEOTIDE SEQUENCE [LARGE SCALE GENOMIC DNA]</scope>
</reference>
<accession>R1FTI8</accession>
<evidence type="ECO:0000313" key="4">
    <source>
        <dbReference type="Proteomes" id="UP000053279"/>
    </source>
</evidence>
<dbReference type="EMBL" id="APJZ01000003">
    <property type="protein sequence ID" value="EOD42410.1"/>
    <property type="molecule type" value="Genomic_DNA"/>
</dbReference>
<gene>
    <name evidence="3" type="ORF">Nst1_445</name>
</gene>